<organism evidence="1 2">
    <name type="scientific">Pseudomonas phage PAK_P1</name>
    <dbReference type="NCBI Taxonomy" id="743813"/>
    <lineage>
        <taxon>Viruses</taxon>
        <taxon>Duplodnaviria</taxon>
        <taxon>Heunggongvirae</taxon>
        <taxon>Uroviricota</taxon>
        <taxon>Caudoviricetes</taxon>
        <taxon>Vandenendeviridae</taxon>
        <taxon>Skurskavirinae</taxon>
        <taxon>Pakpunavirus</taxon>
        <taxon>Pakpunavirus PAKP1</taxon>
    </lineage>
</organism>
<dbReference type="Proteomes" id="UP000001703">
    <property type="component" value="Segment"/>
</dbReference>
<protein>
    <submittedName>
        <fullName evidence="1">Uncharacterized protein</fullName>
    </submittedName>
</protein>
<dbReference type="KEGG" id="vg:10351243"/>
<proteinExistence type="predicted"/>
<dbReference type="OrthoDB" id="21437at10239"/>
<keyword evidence="2" id="KW-1185">Reference proteome</keyword>
<reference evidence="1 2" key="2">
    <citation type="journal article" date="2013" name="Antimicrob. Agents Chemother.">
        <title>Predicting in vivo efficacy of therapeutic bacteriophages used to treat pulmonary infections.</title>
        <authorList>
            <person name="Henry M."/>
            <person name="Lavigne R."/>
            <person name="Debarbieux L."/>
        </authorList>
    </citation>
    <scope>NUCLEOTIDE SEQUENCE [LARGE SCALE GENOMIC DNA]</scope>
</reference>
<evidence type="ECO:0000313" key="1">
    <source>
        <dbReference type="EMBL" id="ADD64975.1"/>
    </source>
</evidence>
<dbReference type="GeneID" id="10351243"/>
<dbReference type="RefSeq" id="YP_004327163.1">
    <property type="nucleotide sequence ID" value="NC_015294.2"/>
</dbReference>
<sequence length="73" mass="8868">MSLSIWIVEYKRSAPEKRVVKVEEFDTKEELDARYKVLHEKFWEDFHSKKKDPLLRLPCVYPVLTLPVEEIEY</sequence>
<name>D4N405_9CAUD</name>
<accession>D4N405</accession>
<evidence type="ECO:0000313" key="2">
    <source>
        <dbReference type="Proteomes" id="UP000001703"/>
    </source>
</evidence>
<dbReference type="EMBL" id="KC862297">
    <property type="protein sequence ID" value="ADD64975.1"/>
    <property type="molecule type" value="Genomic_DNA"/>
</dbReference>
<reference evidence="1 2" key="1">
    <citation type="journal article" date="2010" name="J. Infect. Dis.">
        <title>Bacteriophages can treat and prevent Pseudomonas aeruginosa lung infections.</title>
        <authorList>
            <person name="Debarbieux L."/>
            <person name="Leduc D."/>
            <person name="Maura D."/>
            <person name="Morello E."/>
            <person name="Criscuolo A."/>
            <person name="Grossi O."/>
            <person name="Balloy V."/>
            <person name="Touqui L."/>
        </authorList>
    </citation>
    <scope>NUCLEOTIDE SEQUENCE [LARGE SCALE GENOMIC DNA]</scope>
</reference>
<gene>
    <name evidence="1" type="ORF">PAK_P100149c</name>
</gene>